<dbReference type="AlphaFoldDB" id="A0A0B2QPZ4"/>
<evidence type="ECO:0000256" key="1">
    <source>
        <dbReference type="ARBA" id="ARBA00004162"/>
    </source>
</evidence>
<dbReference type="Proteomes" id="UP000053555">
    <property type="component" value="Unassembled WGS sequence"/>
</dbReference>
<keyword evidence="6" id="KW-0472">Membrane</keyword>
<dbReference type="InterPro" id="IPR002068">
    <property type="entry name" value="A-crystallin/Hsp20_dom"/>
</dbReference>
<evidence type="ECO:0000313" key="8">
    <source>
        <dbReference type="EMBL" id="KHN23611.1"/>
    </source>
</evidence>
<dbReference type="EMBL" id="KN656204">
    <property type="protein sequence ID" value="KHN23611.1"/>
    <property type="molecule type" value="Genomic_DNA"/>
</dbReference>
<feature type="transmembrane region" description="Helical" evidence="6">
    <location>
        <begin position="125"/>
        <end position="143"/>
    </location>
</feature>
<gene>
    <name evidence="9" type="ORF">D0Y65_024382</name>
    <name evidence="8" type="ORF">glysoja_037659</name>
</gene>
<keyword evidence="6" id="KW-0812">Transmembrane</keyword>
<accession>A0A0B2QPZ4</accession>
<evidence type="ECO:0000256" key="5">
    <source>
        <dbReference type="RuleBase" id="RU003616"/>
    </source>
</evidence>
<keyword evidence="3" id="KW-0611">Plant defense</keyword>
<dbReference type="InterPro" id="IPR008978">
    <property type="entry name" value="HSP20-like_chaperone"/>
</dbReference>
<evidence type="ECO:0000256" key="6">
    <source>
        <dbReference type="SAM" id="Phobius"/>
    </source>
</evidence>
<evidence type="ECO:0000256" key="3">
    <source>
        <dbReference type="ARBA" id="ARBA00022821"/>
    </source>
</evidence>
<dbReference type="PANTHER" id="PTHR43670">
    <property type="entry name" value="HEAT SHOCK PROTEIN 26"/>
    <property type="match status" value="1"/>
</dbReference>
<dbReference type="SMR" id="A0A0B2QPZ4"/>
<keyword evidence="10" id="KW-1185">Reference proteome</keyword>
<dbReference type="PROSITE" id="PS01031">
    <property type="entry name" value="SHSP"/>
    <property type="match status" value="1"/>
</dbReference>
<dbReference type="GO" id="GO:0006952">
    <property type="term" value="P:defense response"/>
    <property type="evidence" value="ECO:0007669"/>
    <property type="project" value="UniProtKB-KW"/>
</dbReference>
<protein>
    <submittedName>
        <fullName evidence="8">16.6 kDa heat shock protein</fullName>
    </submittedName>
    <submittedName>
        <fullName evidence="9">Inactive protein RESTRICTED TEV MOVEMENT 2</fullName>
    </submittedName>
</protein>
<keyword evidence="8" id="KW-0346">Stress response</keyword>
<proteinExistence type="inferred from homology"/>
<feature type="domain" description="SHSP" evidence="7">
    <location>
        <begin position="11"/>
        <end position="117"/>
    </location>
</feature>
<name>A0A0B2QPZ4_GLYSO</name>
<evidence type="ECO:0000259" key="7">
    <source>
        <dbReference type="PROSITE" id="PS01031"/>
    </source>
</evidence>
<evidence type="ECO:0000313" key="10">
    <source>
        <dbReference type="Proteomes" id="UP000289340"/>
    </source>
</evidence>
<evidence type="ECO:0000256" key="4">
    <source>
        <dbReference type="PROSITE-ProRule" id="PRU00285"/>
    </source>
</evidence>
<keyword evidence="6" id="KW-1133">Transmembrane helix</keyword>
<comment type="subcellular location">
    <subcellularLocation>
        <location evidence="1">Cell membrane</location>
        <topology evidence="1">Single-pass membrane protein</topology>
    </subcellularLocation>
</comment>
<dbReference type="Pfam" id="PF00011">
    <property type="entry name" value="HSP20"/>
    <property type="match status" value="1"/>
</dbReference>
<comment type="similarity">
    <text evidence="4 5">Belongs to the small heat shock protein (HSP20) family.</text>
</comment>
<dbReference type="EMBL" id="QZWG01000009">
    <property type="protein sequence ID" value="RZB92351.1"/>
    <property type="molecule type" value="Genomic_DNA"/>
</dbReference>
<sequence length="154" mass="17757">MESNTAEATRNRMYEDFEPYCKWLTKDGQATLEINLKGFKKEQLKIQTYDWGILTIHGERLVDASNDKWSRFRKEIKISKGCNMNSIRAKFSHGVLFIAMPKEAVMEKHLIWGVETRKRISPTKVAIGVVFVVALGTYIARIVSSDAIRKLIKY</sequence>
<organism evidence="8">
    <name type="scientific">Glycine soja</name>
    <name type="common">Wild soybean</name>
    <dbReference type="NCBI Taxonomy" id="3848"/>
    <lineage>
        <taxon>Eukaryota</taxon>
        <taxon>Viridiplantae</taxon>
        <taxon>Streptophyta</taxon>
        <taxon>Embryophyta</taxon>
        <taxon>Tracheophyta</taxon>
        <taxon>Spermatophyta</taxon>
        <taxon>Magnoliopsida</taxon>
        <taxon>eudicotyledons</taxon>
        <taxon>Gunneridae</taxon>
        <taxon>Pentapetalae</taxon>
        <taxon>rosids</taxon>
        <taxon>fabids</taxon>
        <taxon>Fabales</taxon>
        <taxon>Fabaceae</taxon>
        <taxon>Papilionoideae</taxon>
        <taxon>50 kb inversion clade</taxon>
        <taxon>NPAAA clade</taxon>
        <taxon>indigoferoid/millettioid clade</taxon>
        <taxon>Phaseoleae</taxon>
        <taxon>Glycine</taxon>
        <taxon>Glycine subgen. Soja</taxon>
    </lineage>
</organism>
<dbReference type="Gene3D" id="2.60.40.790">
    <property type="match status" value="1"/>
</dbReference>
<dbReference type="SUPFAM" id="SSF49764">
    <property type="entry name" value="HSP20-like chaperones"/>
    <property type="match status" value="1"/>
</dbReference>
<dbReference type="Gramene" id="XM_028324446.1">
    <property type="protein sequence ID" value="XP_028180247.1"/>
    <property type="gene ID" value="LOC114367286"/>
</dbReference>
<evidence type="ECO:0000313" key="9">
    <source>
        <dbReference type="EMBL" id="RZB92351.1"/>
    </source>
</evidence>
<reference evidence="9 10" key="2">
    <citation type="submission" date="2018-09" db="EMBL/GenBank/DDBJ databases">
        <title>A high-quality reference genome of wild soybean provides a powerful tool to mine soybean genomes.</title>
        <authorList>
            <person name="Xie M."/>
            <person name="Chung C.Y.L."/>
            <person name="Li M.-W."/>
            <person name="Wong F.-L."/>
            <person name="Chan T.-F."/>
            <person name="Lam H.-M."/>
        </authorList>
    </citation>
    <scope>NUCLEOTIDE SEQUENCE [LARGE SCALE GENOMIC DNA]</scope>
    <source>
        <strain evidence="10">cv. W05</strain>
        <tissue evidence="9">Hypocotyl of etiolated seedlings</tissue>
    </source>
</reference>
<evidence type="ECO:0000256" key="2">
    <source>
        <dbReference type="ARBA" id="ARBA00022475"/>
    </source>
</evidence>
<keyword evidence="2" id="KW-1003">Cell membrane</keyword>
<dbReference type="CDD" id="cd06464">
    <property type="entry name" value="ACD_sHsps-like"/>
    <property type="match status" value="1"/>
</dbReference>
<dbReference type="GO" id="GO:0005886">
    <property type="term" value="C:plasma membrane"/>
    <property type="evidence" value="ECO:0007669"/>
    <property type="project" value="UniProtKB-SubCell"/>
</dbReference>
<reference evidence="8" key="1">
    <citation type="submission" date="2014-07" db="EMBL/GenBank/DDBJ databases">
        <title>Identification of a novel salt tolerance gene in wild soybean by whole-genome sequencing.</title>
        <authorList>
            <person name="Lam H.-M."/>
            <person name="Qi X."/>
            <person name="Li M.-W."/>
            <person name="Liu X."/>
            <person name="Xie M."/>
            <person name="Ni M."/>
            <person name="Xu X."/>
        </authorList>
    </citation>
    <scope>NUCLEOTIDE SEQUENCE [LARGE SCALE GENOMIC DNA]</scope>
    <source>
        <tissue evidence="8">Root</tissue>
    </source>
</reference>
<dbReference type="Proteomes" id="UP000289340">
    <property type="component" value="Chromosome 9"/>
</dbReference>
<dbReference type="GO" id="GO:0034605">
    <property type="term" value="P:cellular response to heat"/>
    <property type="evidence" value="ECO:0007669"/>
    <property type="project" value="TreeGrafter"/>
</dbReference>
<dbReference type="PANTHER" id="PTHR43670:SF118">
    <property type="entry name" value="HSP20_ALPHA CRYSTALLIN FAMILY PROTEIN"/>
    <property type="match status" value="1"/>
</dbReference>